<evidence type="ECO:0000256" key="2">
    <source>
        <dbReference type="SAM" id="MobiDB-lite"/>
    </source>
</evidence>
<organism evidence="5 6">
    <name type="scientific">Neocallimastix californiae</name>
    <dbReference type="NCBI Taxonomy" id="1754190"/>
    <lineage>
        <taxon>Eukaryota</taxon>
        <taxon>Fungi</taxon>
        <taxon>Fungi incertae sedis</taxon>
        <taxon>Chytridiomycota</taxon>
        <taxon>Chytridiomycota incertae sedis</taxon>
        <taxon>Neocallimastigomycetes</taxon>
        <taxon>Neocallimastigales</taxon>
        <taxon>Neocallimastigaceae</taxon>
        <taxon>Neocallimastix</taxon>
    </lineage>
</organism>
<feature type="compositionally biased region" description="Basic and acidic residues" evidence="2">
    <location>
        <begin position="1030"/>
        <end position="1042"/>
    </location>
</feature>
<dbReference type="OrthoDB" id="2146882at2759"/>
<evidence type="ECO:0000256" key="4">
    <source>
        <dbReference type="SAM" id="SignalP"/>
    </source>
</evidence>
<keyword evidence="3" id="KW-0472">Membrane</keyword>
<accession>A0A1Y2BET1</accession>
<evidence type="ECO:0000256" key="1">
    <source>
        <dbReference type="SAM" id="Coils"/>
    </source>
</evidence>
<dbReference type="STRING" id="1754190.A0A1Y2BET1"/>
<comment type="caution">
    <text evidence="5">The sequence shown here is derived from an EMBL/GenBank/DDBJ whole genome shotgun (WGS) entry which is preliminary data.</text>
</comment>
<feature type="signal peptide" evidence="4">
    <location>
        <begin position="1"/>
        <end position="25"/>
    </location>
</feature>
<dbReference type="Proteomes" id="UP000193920">
    <property type="component" value="Unassembled WGS sequence"/>
</dbReference>
<evidence type="ECO:0000313" key="6">
    <source>
        <dbReference type="Proteomes" id="UP000193920"/>
    </source>
</evidence>
<feature type="region of interest" description="Disordered" evidence="2">
    <location>
        <begin position="1017"/>
        <end position="1046"/>
    </location>
</feature>
<gene>
    <name evidence="5" type="ORF">LY90DRAFT_705106</name>
</gene>
<keyword evidence="3" id="KW-1133">Transmembrane helix</keyword>
<protein>
    <submittedName>
        <fullName evidence="5">Scaffoldin</fullName>
    </submittedName>
</protein>
<proteinExistence type="predicted"/>
<keyword evidence="4" id="KW-0732">Signal</keyword>
<feature type="transmembrane region" description="Helical" evidence="3">
    <location>
        <begin position="1629"/>
        <end position="1648"/>
    </location>
</feature>
<evidence type="ECO:0000313" key="5">
    <source>
        <dbReference type="EMBL" id="ORY33349.1"/>
    </source>
</evidence>
<name>A0A1Y2BET1_9FUNG</name>
<keyword evidence="3" id="KW-0812">Transmembrane</keyword>
<sequence>MNLLKLKRIFYLVYVFNVLKVYSTGLQTCEDCTSNPCDVNTYCFDGTNIKSINNGIPGSVKFGKGASSGSIFFTSDHKLLKTKNDGTFGSIYTCSSSGCTPITDTSKTYFNSIASGISCIINDNNNCKKGEANESYYDNYSKRVINCSASKCLPSSVTGYYIDYGTDPLLMNYLITCINNSCTTEPHSGTEVEFYLDGLDKTSQPIIYFDGKFSKIPGNVSGVYLDSETKSGSNLIVCESTTKCVSLSYNEGIFLNAANLLDKTKSSKQLIVCSSTGCIGKEIFSTDTTNHANYFVDGLTKKLIQCSGTTDVSCEIVMNNISNKYYLDYATPSSSCSMGYSFCSANVIYCNNSSRCVSSLITSESYFIDGDSAENLIICNTFDSKFLCTTVPASNLNNYYINSGSNGEYPLIYCGDSTTTSCAEKKASTSGYYIPDIGTFITSSPYNLDFNGHLISCSSTDHCEIIYDAFNEGYYINAGVDNTNKPLIYLDNGSNLISEQYPNDKDSYYVDSSSSISNSFTHLIYCSTLNNCTSFDPEDGYFLNSGSFDGETNVIISCDKTGCKFDSNVQLCTVEEEKILKPGNYCYRKKEGSDTDINFVIKEFAINSEDISDDNKNITYTTSFPVYHYIPVSPNNFPGINKFMSTLFEVKSNSITRVNSNGIYIINNKNEKVDSINYNGLTLYICSSYTQLCTPYQSCKRETYLYDETSGKGYYCFGTNLSVISEAGYYIDYSYVDRNGKTPSIIKCQSTGNCERFTPKTNTYFINSGFDNYSKALIHCENGSCTTQEATPGYYVAEFNQSGVINCVTRISCKLSPLRYNYYINSGSDKSIYPIIYCIKGVKCNSKRAYSGYYLVHENNDLIINCKSSNSCLLEKASAGYYYNAANHDVVAADVETVIKCYSSTYTDKIICNSERKNEGFYLWKNNNNVLIDCMGSRCKTIVVDTGVFHSASNVKKSNLVSSKGRDEYNENDENLLVNHKERFDYDDDLDNINKKDENINEEVKNIHEKYNELNMEESNNLNDLPENELNERTNSESEKEVQLSSRTNTEDIVSTIIICNKGICNELTVEELKTIPICSYIDDLCYVDNSGTNAQTDRINVVASGEFCTDNSRSTLYFALETIVEYNDVISGVLSTSKIPSKNCIKVSSQYSNNFFTIGNNIYRVDQGLIKQITDVGYYFINISKNELIHGNDIKEYNKSDVLLYKCDGNSCRIMDKPESNTYYSDVSKRIIKYSVEEDKYFYLNARENICTFFENTCTPKYDISENDFCLTAEGNLVVAGEKIKSRETGKCYMSSVINENVLAYSSNSVLYLLNSNAAIQLTTTGYYFAENNKYYSAEYRTFNDTRAGVTLYGCFNNACKVYEPQPNIYYFDMLTNYLIQKKDKVWISPNNVGYIYASVNPNEEYIFSYIISSSRELLLAKTNKNGWYYTIDKKMYKCNNNNGGCTEIDDTAYVLTVDYVLYYCVVDSEGEETECFRKTCNIGEIYYIENQYYKCVSGSYYEPIRSKTCEYDEVVIINFPLIYSEFFPTSVYKTINNIAKNNKYLPTEKKRRSDLEVIQGVFTNCTYNSLGEYTEYDQICMANYVKMNEDNEPDICSIKLLGYTYCTVEEGDNPNKCDPSSASLQKYLSSWHIVAFIISLIIYFIMH</sequence>
<evidence type="ECO:0000256" key="3">
    <source>
        <dbReference type="SAM" id="Phobius"/>
    </source>
</evidence>
<feature type="coiled-coil region" evidence="1">
    <location>
        <begin position="990"/>
        <end position="1017"/>
    </location>
</feature>
<keyword evidence="6" id="KW-1185">Reference proteome</keyword>
<reference evidence="5 6" key="1">
    <citation type="submission" date="2016-08" db="EMBL/GenBank/DDBJ databases">
        <title>A Parts List for Fungal Cellulosomes Revealed by Comparative Genomics.</title>
        <authorList>
            <consortium name="DOE Joint Genome Institute"/>
            <person name="Haitjema C.H."/>
            <person name="Gilmore S.P."/>
            <person name="Henske J.K."/>
            <person name="Solomon K.V."/>
            <person name="De Groot R."/>
            <person name="Kuo A."/>
            <person name="Mondo S.J."/>
            <person name="Salamov A.A."/>
            <person name="Labutti K."/>
            <person name="Zhao Z."/>
            <person name="Chiniquy J."/>
            <person name="Barry K."/>
            <person name="Brewer H.M."/>
            <person name="Purvine S.O."/>
            <person name="Wright A.T."/>
            <person name="Boxma B."/>
            <person name="Van Alen T."/>
            <person name="Hackstein J.H."/>
            <person name="Baker S.E."/>
            <person name="Grigoriev I.V."/>
            <person name="O'Malley M.A."/>
        </authorList>
    </citation>
    <scope>NUCLEOTIDE SEQUENCE [LARGE SCALE GENOMIC DNA]</scope>
    <source>
        <strain evidence="5 6">G1</strain>
    </source>
</reference>
<feature type="chain" id="PRO_5013322341" evidence="4">
    <location>
        <begin position="26"/>
        <end position="1649"/>
    </location>
</feature>
<dbReference type="EMBL" id="MCOG01000160">
    <property type="protein sequence ID" value="ORY33349.1"/>
    <property type="molecule type" value="Genomic_DNA"/>
</dbReference>
<keyword evidence="1" id="KW-0175">Coiled coil</keyword>